<dbReference type="GO" id="GO:0003700">
    <property type="term" value="F:DNA-binding transcription factor activity"/>
    <property type="evidence" value="ECO:0007669"/>
    <property type="project" value="TreeGrafter"/>
</dbReference>
<keyword evidence="1" id="KW-0805">Transcription regulation</keyword>
<sequence>MFSKNCLEGVKMPTISDVARKAGLSVSTVSRVINKKPHVSQQKETLVKAAMKELGYKPMPAARQLRGTKAKNLAVTVPRITNPFFADLINVIERTLDSKGYTIILIQTFGRKDKELDALKLLTNQTIDGVILCSIENDAPVIQEYSKYGSIVLVNEYLGELDLPTIRANQYQGFKEATGFLIQRGYKNIAYATGHKNIIVTKKEGTNLNSNRFSGFQAALREAKMSFDPKMLFTHVQTRDAGLKLFNKLFKENKMPDAIISGSDEVAVGIMEGAKEVGVEVPKRLGVLGIDDQSLSRDLFIPLTTVRQPVEEMGAAAAKAMLQHLEDKDVVENKVFNLDLVVRESV</sequence>
<dbReference type="PRINTS" id="PR00036">
    <property type="entry name" value="HTHLACI"/>
</dbReference>
<evidence type="ECO:0000256" key="2">
    <source>
        <dbReference type="ARBA" id="ARBA00023125"/>
    </source>
</evidence>
<evidence type="ECO:0000256" key="3">
    <source>
        <dbReference type="ARBA" id="ARBA00023163"/>
    </source>
</evidence>
<dbReference type="InterPro" id="IPR000843">
    <property type="entry name" value="HTH_LacI"/>
</dbReference>
<dbReference type="CDD" id="cd01392">
    <property type="entry name" value="HTH_LacI"/>
    <property type="match status" value="1"/>
</dbReference>
<dbReference type="EMBL" id="JQCN01000013">
    <property type="protein sequence ID" value="KRO01196.1"/>
    <property type="molecule type" value="Genomic_DNA"/>
</dbReference>
<evidence type="ECO:0000256" key="1">
    <source>
        <dbReference type="ARBA" id="ARBA00023015"/>
    </source>
</evidence>
<proteinExistence type="predicted"/>
<dbReference type="InterPro" id="IPR001761">
    <property type="entry name" value="Peripla_BP/Lac1_sug-bd_dom"/>
</dbReference>
<organism evidence="5 6">
    <name type="scientific">Ligilactobacillus pobuzihii</name>
    <dbReference type="NCBI Taxonomy" id="449659"/>
    <lineage>
        <taxon>Bacteria</taxon>
        <taxon>Bacillati</taxon>
        <taxon>Bacillota</taxon>
        <taxon>Bacilli</taxon>
        <taxon>Lactobacillales</taxon>
        <taxon>Lactobacillaceae</taxon>
        <taxon>Ligilactobacillus</taxon>
    </lineage>
</organism>
<dbReference type="InterPro" id="IPR028082">
    <property type="entry name" value="Peripla_BP_I"/>
</dbReference>
<evidence type="ECO:0000313" key="5">
    <source>
        <dbReference type="EMBL" id="KRO01196.1"/>
    </source>
</evidence>
<dbReference type="PANTHER" id="PTHR30146:SF109">
    <property type="entry name" value="HTH-TYPE TRANSCRIPTIONAL REGULATOR GALS"/>
    <property type="match status" value="1"/>
</dbReference>
<feature type="domain" description="HTH lacI-type" evidence="4">
    <location>
        <begin position="13"/>
        <end position="67"/>
    </location>
</feature>
<keyword evidence="2" id="KW-0238">DNA-binding</keyword>
<dbReference type="PATRIC" id="fig|449659.4.peg.735"/>
<gene>
    <name evidence="5" type="ORF">IV66_GL000729</name>
</gene>
<dbReference type="Pfam" id="PF00532">
    <property type="entry name" value="Peripla_BP_1"/>
    <property type="match status" value="1"/>
</dbReference>
<dbReference type="Gene3D" id="3.40.50.2300">
    <property type="match status" value="2"/>
</dbReference>
<dbReference type="PROSITE" id="PS50932">
    <property type="entry name" value="HTH_LACI_2"/>
    <property type="match status" value="1"/>
</dbReference>
<dbReference type="Proteomes" id="UP000051886">
    <property type="component" value="Unassembled WGS sequence"/>
</dbReference>
<evidence type="ECO:0000259" key="4">
    <source>
        <dbReference type="PROSITE" id="PS50932"/>
    </source>
</evidence>
<dbReference type="SMART" id="SM00354">
    <property type="entry name" value="HTH_LACI"/>
    <property type="match status" value="1"/>
</dbReference>
<dbReference type="Pfam" id="PF00356">
    <property type="entry name" value="LacI"/>
    <property type="match status" value="1"/>
</dbReference>
<dbReference type="Gene3D" id="1.10.260.40">
    <property type="entry name" value="lambda repressor-like DNA-binding domains"/>
    <property type="match status" value="1"/>
</dbReference>
<dbReference type="PANTHER" id="PTHR30146">
    <property type="entry name" value="LACI-RELATED TRANSCRIPTIONAL REPRESSOR"/>
    <property type="match status" value="1"/>
</dbReference>
<protein>
    <submittedName>
        <fullName evidence="5">DegA family transcriptional regulator</fullName>
    </submittedName>
</protein>
<dbReference type="GO" id="GO:0000976">
    <property type="term" value="F:transcription cis-regulatory region binding"/>
    <property type="evidence" value="ECO:0007669"/>
    <property type="project" value="TreeGrafter"/>
</dbReference>
<dbReference type="STRING" id="449659.IV66_GL000729"/>
<dbReference type="SUPFAM" id="SSF47413">
    <property type="entry name" value="lambda repressor-like DNA-binding domains"/>
    <property type="match status" value="1"/>
</dbReference>
<dbReference type="InterPro" id="IPR010982">
    <property type="entry name" value="Lambda_DNA-bd_dom_sf"/>
</dbReference>
<reference evidence="5 6" key="1">
    <citation type="journal article" date="2015" name="Genome Announc.">
        <title>Expanding the biotechnology potential of lactobacilli through comparative genomics of 213 strains and associated genera.</title>
        <authorList>
            <person name="Sun Z."/>
            <person name="Harris H.M."/>
            <person name="McCann A."/>
            <person name="Guo C."/>
            <person name="Argimon S."/>
            <person name="Zhang W."/>
            <person name="Yang X."/>
            <person name="Jeffery I.B."/>
            <person name="Cooney J.C."/>
            <person name="Kagawa T.F."/>
            <person name="Liu W."/>
            <person name="Song Y."/>
            <person name="Salvetti E."/>
            <person name="Wrobel A."/>
            <person name="Rasinkangas P."/>
            <person name="Parkhill J."/>
            <person name="Rea M.C."/>
            <person name="O'Sullivan O."/>
            <person name="Ritari J."/>
            <person name="Douillard F.P."/>
            <person name="Paul Ross R."/>
            <person name="Yang R."/>
            <person name="Briner A.E."/>
            <person name="Felis G.E."/>
            <person name="de Vos W.M."/>
            <person name="Barrangou R."/>
            <person name="Klaenhammer T.R."/>
            <person name="Caufield P.W."/>
            <person name="Cui Y."/>
            <person name="Zhang H."/>
            <person name="O'Toole P.W."/>
        </authorList>
    </citation>
    <scope>NUCLEOTIDE SEQUENCE [LARGE SCALE GENOMIC DNA]</scope>
    <source>
        <strain evidence="5 6">NBRC 103219</strain>
    </source>
</reference>
<keyword evidence="3" id="KW-0804">Transcription</keyword>
<comment type="caution">
    <text evidence="5">The sequence shown here is derived from an EMBL/GenBank/DDBJ whole genome shotgun (WGS) entry which is preliminary data.</text>
</comment>
<dbReference type="CDD" id="cd06286">
    <property type="entry name" value="PBP1_CcpB-like"/>
    <property type="match status" value="1"/>
</dbReference>
<dbReference type="SUPFAM" id="SSF53822">
    <property type="entry name" value="Periplasmic binding protein-like I"/>
    <property type="match status" value="1"/>
</dbReference>
<dbReference type="AlphaFoldDB" id="A0A0R2LLX2"/>
<name>A0A0R2LLX2_9LACO</name>
<evidence type="ECO:0000313" key="6">
    <source>
        <dbReference type="Proteomes" id="UP000051886"/>
    </source>
</evidence>
<keyword evidence="6" id="KW-1185">Reference proteome</keyword>
<accession>A0A0R2LLX2</accession>